<evidence type="ECO:0000313" key="6">
    <source>
        <dbReference type="Proteomes" id="UP000663829"/>
    </source>
</evidence>
<evidence type="ECO:0000256" key="1">
    <source>
        <dbReference type="SAM" id="SignalP"/>
    </source>
</evidence>
<keyword evidence="1" id="KW-0732">Signal</keyword>
<dbReference type="Proteomes" id="UP000677228">
    <property type="component" value="Unassembled WGS sequence"/>
</dbReference>
<reference evidence="2" key="1">
    <citation type="submission" date="2021-02" db="EMBL/GenBank/DDBJ databases">
        <authorList>
            <person name="Nowell W R."/>
        </authorList>
    </citation>
    <scope>NUCLEOTIDE SEQUENCE</scope>
</reference>
<evidence type="ECO:0000313" key="2">
    <source>
        <dbReference type="EMBL" id="CAF0965137.1"/>
    </source>
</evidence>
<dbReference type="EMBL" id="CAJOBA010006571">
    <property type="protein sequence ID" value="CAF3776586.1"/>
    <property type="molecule type" value="Genomic_DNA"/>
</dbReference>
<organism evidence="2 6">
    <name type="scientific">Didymodactylos carnosus</name>
    <dbReference type="NCBI Taxonomy" id="1234261"/>
    <lineage>
        <taxon>Eukaryota</taxon>
        <taxon>Metazoa</taxon>
        <taxon>Spiralia</taxon>
        <taxon>Gnathifera</taxon>
        <taxon>Rotifera</taxon>
        <taxon>Eurotatoria</taxon>
        <taxon>Bdelloidea</taxon>
        <taxon>Philodinida</taxon>
        <taxon>Philodinidae</taxon>
        <taxon>Didymodactylos</taxon>
    </lineage>
</organism>
<dbReference type="Proteomes" id="UP000681722">
    <property type="component" value="Unassembled WGS sequence"/>
</dbReference>
<dbReference type="EMBL" id="CAJNOK010006563">
    <property type="protein sequence ID" value="CAF1007581.1"/>
    <property type="molecule type" value="Genomic_DNA"/>
</dbReference>
<proteinExistence type="predicted"/>
<protein>
    <submittedName>
        <fullName evidence="2">Uncharacterized protein</fullName>
    </submittedName>
</protein>
<evidence type="ECO:0000313" key="4">
    <source>
        <dbReference type="EMBL" id="CAF3738799.1"/>
    </source>
</evidence>
<name>A0A814E2D9_9BILA</name>
<sequence length="149" mass="17502">MLSSLPLLLIILFLFNIDFLSATCKANVWHYYPCSYTISSSNSCMNSMFTTVLESNDCLEQDYFWSYPIGNITMTIKLNKSFIVNLKNPLRFMKNVYRVDDDGMDTSMTTSDPIIYLKSDNNYRVRIKFQGPDRIYYYGTFIHYSLKFD</sequence>
<keyword evidence="6" id="KW-1185">Reference proteome</keyword>
<comment type="caution">
    <text evidence="2">The sequence shown here is derived from an EMBL/GenBank/DDBJ whole genome shotgun (WGS) entry which is preliminary data.</text>
</comment>
<dbReference type="Proteomes" id="UP000663829">
    <property type="component" value="Unassembled WGS sequence"/>
</dbReference>
<dbReference type="EMBL" id="CAJOBC010002555">
    <property type="protein sequence ID" value="CAF3738799.1"/>
    <property type="molecule type" value="Genomic_DNA"/>
</dbReference>
<feature type="signal peptide" evidence="1">
    <location>
        <begin position="1"/>
        <end position="22"/>
    </location>
</feature>
<evidence type="ECO:0000313" key="5">
    <source>
        <dbReference type="EMBL" id="CAF3776586.1"/>
    </source>
</evidence>
<dbReference type="EMBL" id="CAJNOQ010002555">
    <property type="protein sequence ID" value="CAF0965137.1"/>
    <property type="molecule type" value="Genomic_DNA"/>
</dbReference>
<dbReference type="Proteomes" id="UP000682733">
    <property type="component" value="Unassembled WGS sequence"/>
</dbReference>
<dbReference type="AlphaFoldDB" id="A0A814E2D9"/>
<accession>A0A814E2D9</accession>
<feature type="chain" id="PRO_5035600149" evidence="1">
    <location>
        <begin position="23"/>
        <end position="149"/>
    </location>
</feature>
<evidence type="ECO:0000313" key="3">
    <source>
        <dbReference type="EMBL" id="CAF1007581.1"/>
    </source>
</evidence>
<gene>
    <name evidence="2" type="ORF">GPM918_LOCUS11937</name>
    <name evidence="3" type="ORF">OVA965_LOCUS14875</name>
    <name evidence="4" type="ORF">SRO942_LOCUS11938</name>
    <name evidence="5" type="ORF">TMI583_LOCUS14879</name>
</gene>